<accession>A0A3Q7EXG9</accession>
<reference evidence="1" key="2">
    <citation type="submission" date="2019-01" db="UniProtKB">
        <authorList>
            <consortium name="EnsemblPlants"/>
        </authorList>
    </citation>
    <scope>IDENTIFICATION</scope>
    <source>
        <strain evidence="1">cv. Heinz 1706</strain>
    </source>
</reference>
<dbReference type="InParanoid" id="A0A3Q7EXG9"/>
<dbReference type="PaxDb" id="4081-Solyc02g033030.2.1"/>
<evidence type="ECO:0000313" key="2">
    <source>
        <dbReference type="Proteomes" id="UP000004994"/>
    </source>
</evidence>
<dbReference type="Proteomes" id="UP000004994">
    <property type="component" value="Chromosome 2"/>
</dbReference>
<dbReference type="Gramene" id="Solyc02g033030.3.1">
    <property type="protein sequence ID" value="Solyc02g033030.3.1"/>
    <property type="gene ID" value="Solyc02g033030.3"/>
</dbReference>
<name>A0A3Q7EXG9_SOLLC</name>
<reference evidence="1" key="1">
    <citation type="journal article" date="2012" name="Nature">
        <title>The tomato genome sequence provides insights into fleshy fruit evolution.</title>
        <authorList>
            <consortium name="Tomato Genome Consortium"/>
        </authorList>
    </citation>
    <scope>NUCLEOTIDE SEQUENCE [LARGE SCALE GENOMIC DNA]</scope>
    <source>
        <strain evidence="1">cv. Heinz 1706</strain>
    </source>
</reference>
<dbReference type="AlphaFoldDB" id="A0A3Q7EXG9"/>
<organism evidence="1">
    <name type="scientific">Solanum lycopersicum</name>
    <name type="common">Tomato</name>
    <name type="synonym">Lycopersicon esculentum</name>
    <dbReference type="NCBI Taxonomy" id="4081"/>
    <lineage>
        <taxon>Eukaryota</taxon>
        <taxon>Viridiplantae</taxon>
        <taxon>Streptophyta</taxon>
        <taxon>Embryophyta</taxon>
        <taxon>Tracheophyta</taxon>
        <taxon>Spermatophyta</taxon>
        <taxon>Magnoliopsida</taxon>
        <taxon>eudicotyledons</taxon>
        <taxon>Gunneridae</taxon>
        <taxon>Pentapetalae</taxon>
        <taxon>asterids</taxon>
        <taxon>lamiids</taxon>
        <taxon>Solanales</taxon>
        <taxon>Solanaceae</taxon>
        <taxon>Solanoideae</taxon>
        <taxon>Solaneae</taxon>
        <taxon>Solanum</taxon>
        <taxon>Solanum subgen. Lycopersicon</taxon>
    </lineage>
</organism>
<evidence type="ECO:0000313" key="1">
    <source>
        <dbReference type="EnsemblPlants" id="Solyc02g033030.3.1"/>
    </source>
</evidence>
<dbReference type="EnsemblPlants" id="Solyc02g033030.3.1">
    <property type="protein sequence ID" value="Solyc02g033030.3.1"/>
    <property type="gene ID" value="Solyc02g033030.3"/>
</dbReference>
<proteinExistence type="predicted"/>
<protein>
    <submittedName>
        <fullName evidence="1">Uncharacterized protein</fullName>
    </submittedName>
</protein>
<keyword evidence="2" id="KW-1185">Reference proteome</keyword>
<sequence>MHLPYTWMIEKALQDWMKKGILVQTQYPSLSTKEYDNLPRGHTTLLKHHLHKMCEKMKSL</sequence>